<evidence type="ECO:0000256" key="4">
    <source>
        <dbReference type="ARBA" id="ARBA00023136"/>
    </source>
</evidence>
<dbReference type="Proteomes" id="UP000294911">
    <property type="component" value="Unassembled WGS sequence"/>
</dbReference>
<evidence type="ECO:0000256" key="1">
    <source>
        <dbReference type="ARBA" id="ARBA00004651"/>
    </source>
</evidence>
<feature type="transmembrane region" description="Helical" evidence="5">
    <location>
        <begin position="268"/>
        <end position="288"/>
    </location>
</feature>
<feature type="transmembrane region" description="Helical" evidence="5">
    <location>
        <begin position="21"/>
        <end position="43"/>
    </location>
</feature>
<dbReference type="PANTHER" id="PTHR23501:SF154">
    <property type="entry name" value="MULTIDRUG-EFFLUX TRANSPORTER RV1634-RELATED"/>
    <property type="match status" value="1"/>
</dbReference>
<evidence type="ECO:0000313" key="8">
    <source>
        <dbReference type="Proteomes" id="UP000294911"/>
    </source>
</evidence>
<dbReference type="SUPFAM" id="SSF103473">
    <property type="entry name" value="MFS general substrate transporter"/>
    <property type="match status" value="1"/>
</dbReference>
<sequence length="454" mass="47029">MPTTTTDAGPGTLFDRDHRGATIGILLLVTLVAFEHMGVTTAMPTMVAELDGARLYSWPFTAFLATSVLGTVLSGRLCDARGPVSALLAGPLVFLLGLVVAGSATQMSWLLVGRCLQGFGAGTLVVAVYVLIALVYDERIRPAMFAANAAAWVVPALLGPTVSGLVTAWLSWRLVFLGLVPLVIVGVLLLAKVLRQLPSTEPAPREQRRKHVVPAAFAAAIGVTALTWATQHPSTGALVYGAVGVGLLAFAMRVLLPRGTLRAKPGLPTVVLARGLLAAGFATVEAFLPLTLSSVHGYSPAAAGIPLTIGALGWSAASYWQGRKPDLSRGQLLRIGFCLLAVGLAVCWFVAPVWGIAWLAIPGWLIAGAGMGLGMPSISVLLLALSAPTERGANTSAMQLMDWVSAALFIGLGGMLLGVLGSTAEPSRPMAVLLAAMVGLAVLGASLTGRRAWR</sequence>
<feature type="transmembrane region" description="Helical" evidence="5">
    <location>
        <begin position="363"/>
        <end position="385"/>
    </location>
</feature>
<dbReference type="AlphaFoldDB" id="A0A4R2QQR4"/>
<keyword evidence="2 5" id="KW-0812">Transmembrane</keyword>
<dbReference type="Gene3D" id="1.20.1250.20">
    <property type="entry name" value="MFS general substrate transporter like domains"/>
    <property type="match status" value="1"/>
</dbReference>
<dbReference type="InterPro" id="IPR011701">
    <property type="entry name" value="MFS"/>
</dbReference>
<feature type="domain" description="Major facilitator superfamily (MFS) profile" evidence="6">
    <location>
        <begin position="21"/>
        <end position="453"/>
    </location>
</feature>
<feature type="transmembrane region" description="Helical" evidence="5">
    <location>
        <begin position="116"/>
        <end position="136"/>
    </location>
</feature>
<dbReference type="InterPro" id="IPR036259">
    <property type="entry name" value="MFS_trans_sf"/>
</dbReference>
<dbReference type="EMBL" id="SLXQ01000006">
    <property type="protein sequence ID" value="TCP52103.1"/>
    <property type="molecule type" value="Genomic_DNA"/>
</dbReference>
<keyword evidence="4 5" id="KW-0472">Membrane</keyword>
<evidence type="ECO:0000259" key="6">
    <source>
        <dbReference type="PROSITE" id="PS50850"/>
    </source>
</evidence>
<feature type="transmembrane region" description="Helical" evidence="5">
    <location>
        <begin position="430"/>
        <end position="449"/>
    </location>
</feature>
<comment type="caution">
    <text evidence="7">The sequence shown here is derived from an EMBL/GenBank/DDBJ whole genome shotgun (WGS) entry which is preliminary data.</text>
</comment>
<evidence type="ECO:0000256" key="3">
    <source>
        <dbReference type="ARBA" id="ARBA00022989"/>
    </source>
</evidence>
<evidence type="ECO:0000256" key="5">
    <source>
        <dbReference type="SAM" id="Phobius"/>
    </source>
</evidence>
<feature type="transmembrane region" description="Helical" evidence="5">
    <location>
        <begin position="86"/>
        <end position="104"/>
    </location>
</feature>
<dbReference type="PROSITE" id="PS50850">
    <property type="entry name" value="MFS"/>
    <property type="match status" value="1"/>
</dbReference>
<dbReference type="GO" id="GO:0022857">
    <property type="term" value="F:transmembrane transporter activity"/>
    <property type="evidence" value="ECO:0007669"/>
    <property type="project" value="InterPro"/>
</dbReference>
<name>A0A4R2QQR4_9PSEU</name>
<proteinExistence type="predicted"/>
<comment type="subcellular location">
    <subcellularLocation>
        <location evidence="1">Cell membrane</location>
        <topology evidence="1">Multi-pass membrane protein</topology>
    </subcellularLocation>
</comment>
<feature type="transmembrane region" description="Helical" evidence="5">
    <location>
        <begin position="237"/>
        <end position="256"/>
    </location>
</feature>
<reference evidence="7 8" key="1">
    <citation type="submission" date="2019-03" db="EMBL/GenBank/DDBJ databases">
        <title>Genomic Encyclopedia of Type Strains, Phase IV (KMG-IV): sequencing the most valuable type-strain genomes for metagenomic binning, comparative biology and taxonomic classification.</title>
        <authorList>
            <person name="Goeker M."/>
        </authorList>
    </citation>
    <scope>NUCLEOTIDE SEQUENCE [LARGE SCALE GENOMIC DNA]</scope>
    <source>
        <strain evidence="7 8">DSM 45765</strain>
    </source>
</reference>
<dbReference type="PANTHER" id="PTHR23501">
    <property type="entry name" value="MAJOR FACILITATOR SUPERFAMILY"/>
    <property type="match status" value="1"/>
</dbReference>
<feature type="transmembrane region" description="Helical" evidence="5">
    <location>
        <begin position="300"/>
        <end position="320"/>
    </location>
</feature>
<feature type="transmembrane region" description="Helical" evidence="5">
    <location>
        <begin position="212"/>
        <end position="231"/>
    </location>
</feature>
<feature type="transmembrane region" description="Helical" evidence="5">
    <location>
        <begin position="143"/>
        <end position="166"/>
    </location>
</feature>
<dbReference type="RefSeq" id="WP_243658996.1">
    <property type="nucleotide sequence ID" value="NZ_SLXQ01000006.1"/>
</dbReference>
<gene>
    <name evidence="7" type="ORF">EV191_106269</name>
</gene>
<protein>
    <submittedName>
        <fullName evidence="7">Putative MFS family arabinose efflux permease</fullName>
    </submittedName>
</protein>
<evidence type="ECO:0000313" key="7">
    <source>
        <dbReference type="EMBL" id="TCP52103.1"/>
    </source>
</evidence>
<feature type="transmembrane region" description="Helical" evidence="5">
    <location>
        <begin position="332"/>
        <end position="357"/>
    </location>
</feature>
<keyword evidence="8" id="KW-1185">Reference proteome</keyword>
<evidence type="ECO:0000256" key="2">
    <source>
        <dbReference type="ARBA" id="ARBA00022692"/>
    </source>
</evidence>
<feature type="transmembrane region" description="Helical" evidence="5">
    <location>
        <begin position="172"/>
        <end position="191"/>
    </location>
</feature>
<organism evidence="7 8">
    <name type="scientific">Tamaricihabitans halophyticus</name>
    <dbReference type="NCBI Taxonomy" id="1262583"/>
    <lineage>
        <taxon>Bacteria</taxon>
        <taxon>Bacillati</taxon>
        <taxon>Actinomycetota</taxon>
        <taxon>Actinomycetes</taxon>
        <taxon>Pseudonocardiales</taxon>
        <taxon>Pseudonocardiaceae</taxon>
        <taxon>Tamaricihabitans</taxon>
    </lineage>
</organism>
<dbReference type="Pfam" id="PF07690">
    <property type="entry name" value="MFS_1"/>
    <property type="match status" value="1"/>
</dbReference>
<feature type="transmembrane region" description="Helical" evidence="5">
    <location>
        <begin position="406"/>
        <end position="424"/>
    </location>
</feature>
<dbReference type="InterPro" id="IPR020846">
    <property type="entry name" value="MFS_dom"/>
</dbReference>
<keyword evidence="3 5" id="KW-1133">Transmembrane helix</keyword>
<accession>A0A4R2QQR4</accession>
<dbReference type="GO" id="GO:0005886">
    <property type="term" value="C:plasma membrane"/>
    <property type="evidence" value="ECO:0007669"/>
    <property type="project" value="UniProtKB-SubCell"/>
</dbReference>
<feature type="transmembrane region" description="Helical" evidence="5">
    <location>
        <begin position="55"/>
        <end position="74"/>
    </location>
</feature>